<dbReference type="InterPro" id="IPR006016">
    <property type="entry name" value="UspA"/>
</dbReference>
<dbReference type="PANTHER" id="PTHR46268:SF6">
    <property type="entry name" value="UNIVERSAL STRESS PROTEIN UP12"/>
    <property type="match status" value="1"/>
</dbReference>
<dbReference type="PANTHER" id="PTHR46268">
    <property type="entry name" value="STRESS RESPONSE PROTEIN NHAX"/>
    <property type="match status" value="1"/>
</dbReference>
<dbReference type="PRINTS" id="PR01438">
    <property type="entry name" value="UNVRSLSTRESS"/>
</dbReference>
<feature type="domain" description="UspA" evidence="2">
    <location>
        <begin position="1"/>
        <end position="131"/>
    </location>
</feature>
<keyword evidence="4" id="KW-1185">Reference proteome</keyword>
<accession>A0ABT7CAY1</accession>
<reference evidence="3" key="2">
    <citation type="journal article" date="2022" name="Sci. Rep.">
        <title>In silico prediction of the enzymes involved in the degradation of the herbicide molinate by Gulosibacter molinativorax ON4T.</title>
        <authorList>
            <person name="Lopes A.R."/>
            <person name="Bunin E."/>
            <person name="Viana A.T."/>
            <person name="Froufe H."/>
            <person name="Munoz-Merida A."/>
            <person name="Pinho D."/>
            <person name="Figueiredo J."/>
            <person name="Barroso C."/>
            <person name="Vaz-Moreira I."/>
            <person name="Bellanger X."/>
            <person name="Egas C."/>
            <person name="Nunes O.C."/>
        </authorList>
    </citation>
    <scope>NUCLEOTIDE SEQUENCE</scope>
    <source>
        <strain evidence="3">ON4</strain>
    </source>
</reference>
<comment type="caution">
    <text evidence="3">The sequence shown here is derived from an EMBL/GenBank/DDBJ whole genome shotgun (WGS) entry which is preliminary data.</text>
</comment>
<dbReference type="SUPFAM" id="SSF52402">
    <property type="entry name" value="Adenine nucleotide alpha hydrolases-like"/>
    <property type="match status" value="2"/>
</dbReference>
<organism evidence="3 4">
    <name type="scientific">Gulosibacter molinativorax</name>
    <dbReference type="NCBI Taxonomy" id="256821"/>
    <lineage>
        <taxon>Bacteria</taxon>
        <taxon>Bacillati</taxon>
        <taxon>Actinomycetota</taxon>
        <taxon>Actinomycetes</taxon>
        <taxon>Micrococcales</taxon>
        <taxon>Microbacteriaceae</taxon>
        <taxon>Gulosibacter</taxon>
    </lineage>
</organism>
<dbReference type="Proteomes" id="UP001170379">
    <property type="component" value="Unassembled WGS sequence"/>
</dbReference>
<dbReference type="InterPro" id="IPR014729">
    <property type="entry name" value="Rossmann-like_a/b/a_fold"/>
</dbReference>
<evidence type="ECO:0000313" key="3">
    <source>
        <dbReference type="EMBL" id="MDJ1372363.1"/>
    </source>
</evidence>
<dbReference type="EMBL" id="PXVD01000024">
    <property type="protein sequence ID" value="MDJ1372363.1"/>
    <property type="molecule type" value="Genomic_DNA"/>
</dbReference>
<proteinExistence type="inferred from homology"/>
<dbReference type="Gene3D" id="3.40.50.620">
    <property type="entry name" value="HUPs"/>
    <property type="match status" value="2"/>
</dbReference>
<dbReference type="RefSeq" id="WP_051267203.1">
    <property type="nucleotide sequence ID" value="NZ_CP028426.1"/>
</dbReference>
<comment type="similarity">
    <text evidence="1">Belongs to the universal stress protein A family.</text>
</comment>
<dbReference type="InterPro" id="IPR006015">
    <property type="entry name" value="Universal_stress_UspA"/>
</dbReference>
<evidence type="ECO:0000256" key="1">
    <source>
        <dbReference type="ARBA" id="ARBA00008791"/>
    </source>
</evidence>
<evidence type="ECO:0000259" key="2">
    <source>
        <dbReference type="Pfam" id="PF00582"/>
    </source>
</evidence>
<gene>
    <name evidence="3" type="ORF">C7K25_13455</name>
</gene>
<reference evidence="3" key="1">
    <citation type="submission" date="2018-03" db="EMBL/GenBank/DDBJ databases">
        <authorList>
            <person name="Nunes O.C."/>
            <person name="Lopes A.R."/>
            <person name="Froufe H."/>
            <person name="Munoz-Merida A."/>
            <person name="Barroso C."/>
            <person name="Egas C."/>
        </authorList>
    </citation>
    <scope>NUCLEOTIDE SEQUENCE</scope>
    <source>
        <strain evidence="3">ON4</strain>
    </source>
</reference>
<sequence length="281" mass="29802">MAGRIIVGINGSQADESAVAWAAKYAAREGGSLLIFSVIDPSPRGVNVEEVETWANDLLATHAKAAREIAPDLELRTEIQRSHSLPESFEFISESADLLVIGSDTDGSGKGSRNPGSVRIAAVSKAPVVAVPAVDVTDRRGVVVGTDGSDISAKALDFAAAEAHASGEPLIAVISWQSDVAYGYGYGYAFAYVDDFQKAMQESCADELTEALKDVEKKYPDLEIQKVIVEGRPADALADQAKKGRLLVVGSHGRGAFRRLLLGSVSHELLQEISLPTAIVR</sequence>
<name>A0ABT7CAY1_9MICO</name>
<evidence type="ECO:0000313" key="4">
    <source>
        <dbReference type="Proteomes" id="UP001170379"/>
    </source>
</evidence>
<feature type="domain" description="UspA" evidence="2">
    <location>
        <begin position="142"/>
        <end position="281"/>
    </location>
</feature>
<protein>
    <submittedName>
        <fullName evidence="3">Universal stress protein</fullName>
    </submittedName>
</protein>
<dbReference type="Pfam" id="PF00582">
    <property type="entry name" value="Usp"/>
    <property type="match status" value="2"/>
</dbReference>